<reference evidence="3" key="1">
    <citation type="submission" date="2015-07" db="EMBL/GenBank/DDBJ databases">
        <authorList>
            <person name="Rodrigo-Torres Lidia"/>
            <person name="Arahal R.David."/>
        </authorList>
    </citation>
    <scope>NUCLEOTIDE SEQUENCE [LARGE SCALE GENOMIC DNA]</scope>
    <source>
        <strain evidence="3">CECT 5096</strain>
    </source>
</reference>
<sequence>MSTGPKDPFETALADLLIPLAKAMVARGVTIGTATEALKKALVTAAEDTSDPSPNDSKVSALTGLHRKDVKRLRSEDDDAPERRSCSAASLVVGYWSTAPQYLNKDNQPKDLLRKGSDSDPGFDDLVRQARIDMAPGTVLKTLLDQKLVAKLKDGSLRLLGDAFVPTAGSAEQVAAYRATLSAHLAAATHNLIAGQETQRHFDRAVRYSHLSAASVEELRALSADKAQQLLQDINSRARHLQDKDQDSNQNGRFVAGAYILPTIPKDKEG</sequence>
<dbReference type="Proteomes" id="UP000049983">
    <property type="component" value="Unassembled WGS sequence"/>
</dbReference>
<gene>
    <name evidence="2" type="ORF">LA5096_05086</name>
</gene>
<organism evidence="2 3">
    <name type="scientific">Roseibium album</name>
    <dbReference type="NCBI Taxonomy" id="311410"/>
    <lineage>
        <taxon>Bacteria</taxon>
        <taxon>Pseudomonadati</taxon>
        <taxon>Pseudomonadota</taxon>
        <taxon>Alphaproteobacteria</taxon>
        <taxon>Hyphomicrobiales</taxon>
        <taxon>Stappiaceae</taxon>
        <taxon>Roseibium</taxon>
    </lineage>
</organism>
<proteinExistence type="predicted"/>
<dbReference type="Pfam" id="PF20112">
    <property type="entry name" value="DUF6502"/>
    <property type="match status" value="1"/>
</dbReference>
<dbReference type="InterPro" id="IPR045445">
    <property type="entry name" value="DUF6502"/>
</dbReference>
<evidence type="ECO:0000313" key="3">
    <source>
        <dbReference type="Proteomes" id="UP000049983"/>
    </source>
</evidence>
<accession>A0A0M6ZES2</accession>
<feature type="compositionally biased region" description="Polar residues" evidence="1">
    <location>
        <begin position="51"/>
        <end position="60"/>
    </location>
</feature>
<dbReference type="RefSeq" id="WP_055117702.1">
    <property type="nucleotide sequence ID" value="NZ_CANKXR010000004.1"/>
</dbReference>
<feature type="region of interest" description="Disordered" evidence="1">
    <location>
        <begin position="45"/>
        <end position="64"/>
    </location>
</feature>
<protein>
    <submittedName>
        <fullName evidence="2">Uncharacterized protein</fullName>
    </submittedName>
</protein>
<dbReference type="STRING" id="311410.LA5095_03804"/>
<evidence type="ECO:0000313" key="2">
    <source>
        <dbReference type="EMBL" id="CTQ77298.1"/>
    </source>
</evidence>
<evidence type="ECO:0000256" key="1">
    <source>
        <dbReference type="SAM" id="MobiDB-lite"/>
    </source>
</evidence>
<dbReference type="AlphaFoldDB" id="A0A0M6ZES2"/>
<keyword evidence="3" id="KW-1185">Reference proteome</keyword>
<dbReference type="GeneID" id="97672352"/>
<dbReference type="OrthoDB" id="6356376at2"/>
<dbReference type="EMBL" id="CXWC01000013">
    <property type="protein sequence ID" value="CTQ77298.1"/>
    <property type="molecule type" value="Genomic_DNA"/>
</dbReference>
<name>A0A0M6ZES2_9HYPH</name>